<dbReference type="RefSeq" id="WP_081584588.1">
    <property type="nucleotide sequence ID" value="NZ_CP008956.1"/>
</dbReference>
<dbReference type="SUPFAM" id="SSF53474">
    <property type="entry name" value="alpha/beta-Hydrolases"/>
    <property type="match status" value="1"/>
</dbReference>
<evidence type="ECO:0000256" key="3">
    <source>
        <dbReference type="RuleBase" id="RU361235"/>
    </source>
</evidence>
<keyword evidence="2 3" id="KW-0378">Hydrolase</keyword>
<proteinExistence type="inferred from homology"/>
<dbReference type="EC" id="3.1.1.-" evidence="3"/>
<dbReference type="AlphaFoldDB" id="A0A6M3ZLN4"/>
<dbReference type="PANTHER" id="PTHR11559">
    <property type="entry name" value="CARBOXYLESTERASE"/>
    <property type="match status" value="1"/>
</dbReference>
<sequence length="594" mass="65917">MKPVKPDPASRRFITTGEVIGALDRPGIHAWRGIPYAAAPVGALRWCAPRAASPWERTRPCLEHGPMAPQYGGLLAPVPASAHGHVVGQEDCLNLNVFAPAWEPDQVPGQGQQRAVMFWIHGGGLAVGTSASYDVVRNYVQHEDVLVVTINYRLGILGWFTHPALAADGASAEERSGNFGLLDCIAALQWVRSHIGSFGGDPDKVTIFGESAGAQMVLLLLASPLATGLFHRAIAQSPVTMSASTEEAVKRNDHLLDCQRASSEELTLRLWCKAFPQLTEQSALTQIASLSPQQLASFLRTRTSEQLLAVVEPGTAGIYLTPRPTRDGVVLPQAPLTEVFASGKWNRVPVIIGSNRDEYRTFIADKPEHVRFIGPLPVLRDRTAYQLESGYLSRAWRAAHVDSIADAMLQGGHEDVWSYRFDWDEELRLPLVRPDLLLGACHAVEMAFAFGDLDGEFDPFRVNTIFNRSGRHYLALAMRQAWTSFARDAHPRLPQPMRWPRRTLSGQEESLILDSPRDGGIRMARARQNMMQILQAITTDSHIPTPQMRCQIYARLYVWSPLFAGYADQADYQRWCAELDCHIAASQFRPRLQI</sequence>
<dbReference type="PROSITE" id="PS00122">
    <property type="entry name" value="CARBOXYLESTERASE_B_1"/>
    <property type="match status" value="1"/>
</dbReference>
<gene>
    <name evidence="5" type="ORF">C798_04215</name>
</gene>
<dbReference type="InterPro" id="IPR029058">
    <property type="entry name" value="AB_hydrolase_fold"/>
</dbReference>
<evidence type="ECO:0000313" key="5">
    <source>
        <dbReference type="EMBL" id="QJP99455.1"/>
    </source>
</evidence>
<protein>
    <recommendedName>
        <fullName evidence="3">Carboxylic ester hydrolase</fullName>
        <ecNumber evidence="3">3.1.1.-</ecNumber>
    </recommendedName>
</protein>
<dbReference type="GO" id="GO:0016787">
    <property type="term" value="F:hydrolase activity"/>
    <property type="evidence" value="ECO:0007669"/>
    <property type="project" value="UniProtKB-KW"/>
</dbReference>
<dbReference type="Proteomes" id="UP000501648">
    <property type="component" value="Chromosome"/>
</dbReference>
<organism evidence="5 6">
    <name type="scientific">Herbaspirillum rubrisubalbicans Os34</name>
    <dbReference type="NCBI Taxonomy" id="1235827"/>
    <lineage>
        <taxon>Bacteria</taxon>
        <taxon>Pseudomonadati</taxon>
        <taxon>Pseudomonadota</taxon>
        <taxon>Betaproteobacteria</taxon>
        <taxon>Burkholderiales</taxon>
        <taxon>Oxalobacteraceae</taxon>
        <taxon>Herbaspirillum</taxon>
    </lineage>
</organism>
<accession>A0A6M3ZLN4</accession>
<comment type="similarity">
    <text evidence="1 3">Belongs to the type-B carboxylesterase/lipase family.</text>
</comment>
<evidence type="ECO:0000313" key="6">
    <source>
        <dbReference type="Proteomes" id="UP000501648"/>
    </source>
</evidence>
<dbReference type="InterPro" id="IPR019826">
    <property type="entry name" value="Carboxylesterase_B_AS"/>
</dbReference>
<name>A0A6M3ZLN4_9BURK</name>
<reference evidence="5 6" key="1">
    <citation type="journal article" date="2012" name="J. Bacteriol.">
        <title>Genome sequence of the pathogenic Herbaspirillum seropedicae strain Os34, isolated from rice roots.</title>
        <authorList>
            <person name="Ye W."/>
            <person name="Ye S."/>
            <person name="Liu J."/>
            <person name="Chang S."/>
            <person name="Chen M."/>
            <person name="Zhu B."/>
            <person name="Guo L."/>
            <person name="An Q."/>
        </authorList>
    </citation>
    <scope>NUCLEOTIDE SEQUENCE [LARGE SCALE GENOMIC DNA]</scope>
    <source>
        <strain evidence="5 6">Os34</strain>
    </source>
</reference>
<dbReference type="InterPro" id="IPR002018">
    <property type="entry name" value="CarbesteraseB"/>
</dbReference>
<dbReference type="EMBL" id="CP008956">
    <property type="protein sequence ID" value="QJP99455.1"/>
    <property type="molecule type" value="Genomic_DNA"/>
</dbReference>
<evidence type="ECO:0000256" key="1">
    <source>
        <dbReference type="ARBA" id="ARBA00005964"/>
    </source>
</evidence>
<evidence type="ECO:0000256" key="2">
    <source>
        <dbReference type="ARBA" id="ARBA00022801"/>
    </source>
</evidence>
<feature type="domain" description="Carboxylesterase type B" evidence="4">
    <location>
        <begin position="15"/>
        <end position="368"/>
    </location>
</feature>
<evidence type="ECO:0000259" key="4">
    <source>
        <dbReference type="Pfam" id="PF00135"/>
    </source>
</evidence>
<dbReference type="Pfam" id="PF00135">
    <property type="entry name" value="COesterase"/>
    <property type="match status" value="1"/>
</dbReference>
<dbReference type="Gene3D" id="3.40.50.1820">
    <property type="entry name" value="alpha/beta hydrolase"/>
    <property type="match status" value="1"/>
</dbReference>
<dbReference type="InterPro" id="IPR050309">
    <property type="entry name" value="Type-B_Carboxylest/Lipase"/>
</dbReference>